<organism evidence="1 2">
    <name type="scientific">Dentiscutata heterogama</name>
    <dbReference type="NCBI Taxonomy" id="1316150"/>
    <lineage>
        <taxon>Eukaryota</taxon>
        <taxon>Fungi</taxon>
        <taxon>Fungi incertae sedis</taxon>
        <taxon>Mucoromycota</taxon>
        <taxon>Glomeromycotina</taxon>
        <taxon>Glomeromycetes</taxon>
        <taxon>Diversisporales</taxon>
        <taxon>Gigasporaceae</taxon>
        <taxon>Dentiscutata</taxon>
    </lineage>
</organism>
<sequence>MELPFELFEVTPLTSNAESSKENVDSIDEETERYQTTIDELINKLKLCCSYKNKCSDKVLPDLLQFLVSESIKINKQQRHYSMIILMASSNKRPHKQQFHIKYQLLYFSEVCSSFFQIFWTCGRDAFYHLCRQVQEKQSMLPQPHRTIGHLPVNKLSVKTVSEVKFFIKSVRKQYSEVLAVQ</sequence>
<proteinExistence type="predicted"/>
<accession>A0ACA9L916</accession>
<reference evidence="1" key="1">
    <citation type="submission" date="2021-06" db="EMBL/GenBank/DDBJ databases">
        <authorList>
            <person name="Kallberg Y."/>
            <person name="Tangrot J."/>
            <person name="Rosling A."/>
        </authorList>
    </citation>
    <scope>NUCLEOTIDE SEQUENCE</scope>
    <source>
        <strain evidence="1">IL203A</strain>
    </source>
</reference>
<dbReference type="EMBL" id="CAJVPU010003296">
    <property type="protein sequence ID" value="CAG8516186.1"/>
    <property type="molecule type" value="Genomic_DNA"/>
</dbReference>
<keyword evidence="2" id="KW-1185">Reference proteome</keyword>
<evidence type="ECO:0000313" key="2">
    <source>
        <dbReference type="Proteomes" id="UP000789702"/>
    </source>
</evidence>
<feature type="non-terminal residue" evidence="1">
    <location>
        <position position="182"/>
    </location>
</feature>
<name>A0ACA9L916_9GLOM</name>
<protein>
    <submittedName>
        <fullName evidence="1">13603_t:CDS:1</fullName>
    </submittedName>
</protein>
<gene>
    <name evidence="1" type="ORF">DHETER_LOCUS3696</name>
</gene>
<evidence type="ECO:0000313" key="1">
    <source>
        <dbReference type="EMBL" id="CAG8516186.1"/>
    </source>
</evidence>
<dbReference type="Proteomes" id="UP000789702">
    <property type="component" value="Unassembled WGS sequence"/>
</dbReference>
<comment type="caution">
    <text evidence="1">The sequence shown here is derived from an EMBL/GenBank/DDBJ whole genome shotgun (WGS) entry which is preliminary data.</text>
</comment>